<name>A0ABZ2Q3V3_9BURK</name>
<gene>
    <name evidence="1" type="ORF">IHE29_15830</name>
</gene>
<sequence length="76" mass="8320">MNIPSLGGCPPEYRRLHFSRATLFPFSRLCASCVLPSSNTAAIAALMRAKADQKPLNLRLPSPVLERVTPPFEQPA</sequence>
<protein>
    <submittedName>
        <fullName evidence="1">Uncharacterized protein</fullName>
    </submittedName>
</protein>
<evidence type="ECO:0000313" key="1">
    <source>
        <dbReference type="EMBL" id="WXK40641.1"/>
    </source>
</evidence>
<proteinExistence type="predicted"/>
<accession>A0ABZ2Q3V3</accession>
<geneLocation type="plasmid" evidence="1 2">
    <name>unnamed</name>
</geneLocation>
<organism evidence="1 2">
    <name type="scientific">Mycetohabitans rhizoxinica</name>
    <dbReference type="NCBI Taxonomy" id="412963"/>
    <lineage>
        <taxon>Bacteria</taxon>
        <taxon>Pseudomonadati</taxon>
        <taxon>Pseudomonadota</taxon>
        <taxon>Betaproteobacteria</taxon>
        <taxon>Burkholderiales</taxon>
        <taxon>Burkholderiaceae</taxon>
        <taxon>Mycetohabitans</taxon>
    </lineage>
</organism>
<dbReference type="RefSeq" id="WP_338911951.1">
    <property type="nucleotide sequence ID" value="NZ_CP062177.1"/>
</dbReference>
<dbReference type="Proteomes" id="UP001493153">
    <property type="component" value="Plasmid unnamed"/>
</dbReference>
<keyword evidence="1" id="KW-0614">Plasmid</keyword>
<evidence type="ECO:0000313" key="2">
    <source>
        <dbReference type="Proteomes" id="UP001493153"/>
    </source>
</evidence>
<reference evidence="1 2" key="1">
    <citation type="submission" date="2020-09" db="EMBL/GenBank/DDBJ databases">
        <title>Genome sequences of Mycetohabitans spp.</title>
        <authorList>
            <person name="Carter M.E."/>
            <person name="Carpenter S.C.D."/>
            <person name="Bogdanove A.J."/>
        </authorList>
    </citation>
    <scope>NUCLEOTIDE SEQUENCE [LARGE SCALE GENOMIC DNA]</scope>
    <source>
        <strain evidence="1 2">B12</strain>
        <plasmid evidence="1 2">unnamed</plasmid>
    </source>
</reference>
<dbReference type="EMBL" id="CP062177">
    <property type="protein sequence ID" value="WXK40641.1"/>
    <property type="molecule type" value="Genomic_DNA"/>
</dbReference>
<keyword evidence="2" id="KW-1185">Reference proteome</keyword>